<evidence type="ECO:0000313" key="2">
    <source>
        <dbReference type="Proteomes" id="UP000886523"/>
    </source>
</evidence>
<accession>A0A9P6AK75</accession>
<keyword evidence="2" id="KW-1185">Reference proteome</keyword>
<dbReference type="Proteomes" id="UP000886523">
    <property type="component" value="Unassembled WGS sequence"/>
</dbReference>
<reference evidence="1" key="1">
    <citation type="journal article" date="2020" name="Nat. Commun.">
        <title>Large-scale genome sequencing of mycorrhizal fungi provides insights into the early evolution of symbiotic traits.</title>
        <authorList>
            <person name="Miyauchi S."/>
            <person name="Kiss E."/>
            <person name="Kuo A."/>
            <person name="Drula E."/>
            <person name="Kohler A."/>
            <person name="Sanchez-Garcia M."/>
            <person name="Morin E."/>
            <person name="Andreopoulos B."/>
            <person name="Barry K.W."/>
            <person name="Bonito G."/>
            <person name="Buee M."/>
            <person name="Carver A."/>
            <person name="Chen C."/>
            <person name="Cichocki N."/>
            <person name="Clum A."/>
            <person name="Culley D."/>
            <person name="Crous P.W."/>
            <person name="Fauchery L."/>
            <person name="Girlanda M."/>
            <person name="Hayes R.D."/>
            <person name="Keri Z."/>
            <person name="LaButti K."/>
            <person name="Lipzen A."/>
            <person name="Lombard V."/>
            <person name="Magnuson J."/>
            <person name="Maillard F."/>
            <person name="Murat C."/>
            <person name="Nolan M."/>
            <person name="Ohm R.A."/>
            <person name="Pangilinan J."/>
            <person name="Pereira M.F."/>
            <person name="Perotto S."/>
            <person name="Peter M."/>
            <person name="Pfister S."/>
            <person name="Riley R."/>
            <person name="Sitrit Y."/>
            <person name="Stielow J.B."/>
            <person name="Szollosi G."/>
            <person name="Zifcakova L."/>
            <person name="Stursova M."/>
            <person name="Spatafora J.W."/>
            <person name="Tedersoo L."/>
            <person name="Vaario L.M."/>
            <person name="Yamada A."/>
            <person name="Yan M."/>
            <person name="Wang P."/>
            <person name="Xu J."/>
            <person name="Bruns T."/>
            <person name="Baldrian P."/>
            <person name="Vilgalys R."/>
            <person name="Dunand C."/>
            <person name="Henrissat B."/>
            <person name="Grigoriev I.V."/>
            <person name="Hibbett D."/>
            <person name="Nagy L.G."/>
            <person name="Martin F.M."/>
        </authorList>
    </citation>
    <scope>NUCLEOTIDE SEQUENCE</scope>
    <source>
        <strain evidence="1">UP504</strain>
    </source>
</reference>
<organism evidence="1 2">
    <name type="scientific">Hydnum rufescens UP504</name>
    <dbReference type="NCBI Taxonomy" id="1448309"/>
    <lineage>
        <taxon>Eukaryota</taxon>
        <taxon>Fungi</taxon>
        <taxon>Dikarya</taxon>
        <taxon>Basidiomycota</taxon>
        <taxon>Agaricomycotina</taxon>
        <taxon>Agaricomycetes</taxon>
        <taxon>Cantharellales</taxon>
        <taxon>Hydnaceae</taxon>
        <taxon>Hydnum</taxon>
    </lineage>
</organism>
<name>A0A9P6AK75_9AGAM</name>
<gene>
    <name evidence="1" type="ORF">BS47DRAFT_1351781</name>
</gene>
<evidence type="ECO:0000313" key="1">
    <source>
        <dbReference type="EMBL" id="KAF9507364.1"/>
    </source>
</evidence>
<proteinExistence type="predicted"/>
<dbReference type="AlphaFoldDB" id="A0A9P6AK75"/>
<dbReference type="OrthoDB" id="2626367at2759"/>
<sequence length="614" mass="67312">MSNSNSLHEIGLRIHTLSTVLSVLSRQVEVPDLSPSFHGSPTLQACNHFATLLTRGSEDSDNKGKGAGRRAIAVAGKLTSEVTQLTVSGFLDATDHSPNEPFNVEGITPQNASPDSIDVFQIQTIQPSETTLAKLGERDDPVKNDEGLLQYTQDLLAAIRDLRTSPSSNFVPFRRFVLRSCLANIGHRLDADQYLFPRALEDILGDWRPLPDETFEPKQVLVAQPYRQSLLDRQAPIIGNYCQWTPETAPQWIHLLRLYLVFAKTSVRRICTVSNTGGLTTKIDDIRLSYLDKALSLLLVIMALPLGDVFGLSSMRMLLSGQRDFPSAPDDVDDEDAPELPGADISRAALRYLGNVVAWHRATHYVRKGVRKHMGEISLTMVLTPASVSHRAYAPIDLIVEPAIVKALRAWGIKDTGLRASIIQMVKDKLEGKMRFTNAVHCEASLMGLIASSIVDVGPLPDYLTKATVQSTFKRLATEIGLATIGVGRKCCWCCAWLAKRLHLAHPEITFDIPQSHGQIFPWALPPVGVTVEDALALESELSGVLDRVMISVVQKICISIMRTQMSPPSGSISSPIASDLPEAPEVGAALHTVLDGLESKLAAKRLQRQHFSK</sequence>
<comment type="caution">
    <text evidence="1">The sequence shown here is derived from an EMBL/GenBank/DDBJ whole genome shotgun (WGS) entry which is preliminary data.</text>
</comment>
<dbReference type="EMBL" id="MU129083">
    <property type="protein sequence ID" value="KAF9507364.1"/>
    <property type="molecule type" value="Genomic_DNA"/>
</dbReference>
<protein>
    <submittedName>
        <fullName evidence="1">Uncharacterized protein</fullName>
    </submittedName>
</protein>